<evidence type="ECO:0000256" key="5">
    <source>
        <dbReference type="ARBA" id="ARBA00022989"/>
    </source>
</evidence>
<evidence type="ECO:0000256" key="1">
    <source>
        <dbReference type="ARBA" id="ARBA00004651"/>
    </source>
</evidence>
<keyword evidence="3" id="KW-1003">Cell membrane</keyword>
<comment type="caution">
    <text evidence="8">The sequence shown here is derived from an EMBL/GenBank/DDBJ whole genome shotgun (WGS) entry which is preliminary data.</text>
</comment>
<sequence>MSFILSLIIGCVAGFLAGKLFRDRSFGVFINTLLGLVGGAVGSLVYSLLDIQVGDSNWGQFVMSFIGACIILIVANIFRKK</sequence>
<name>A0ABR4XLX1_9PORP</name>
<evidence type="ECO:0000313" key="9">
    <source>
        <dbReference type="Proteomes" id="UP000030101"/>
    </source>
</evidence>
<feature type="transmembrane region" description="Helical" evidence="7">
    <location>
        <begin position="61"/>
        <end position="78"/>
    </location>
</feature>
<dbReference type="InterPro" id="IPR007341">
    <property type="entry name" value="Transgly_assoc"/>
</dbReference>
<accession>A0ABR4XLX1</accession>
<reference evidence="8 9" key="1">
    <citation type="submission" date="2014-08" db="EMBL/GenBank/DDBJ databases">
        <title>Porphyromonas canoris strain:OH2762 Genome sequencing.</title>
        <authorList>
            <person name="Wallis C."/>
            <person name="Deusch O."/>
            <person name="O'Flynn C."/>
            <person name="Davis I."/>
            <person name="Jospin G."/>
            <person name="Darling A.E."/>
            <person name="Coil D.A."/>
            <person name="Alexiev A."/>
            <person name="Horsfall A."/>
            <person name="Kirkwood N."/>
            <person name="Harris S."/>
            <person name="Eisen J.A."/>
        </authorList>
    </citation>
    <scope>NUCLEOTIDE SEQUENCE [LARGE SCALE GENOMIC DNA]</scope>
    <source>
        <strain evidence="9">COT-108 OH2762</strain>
    </source>
</reference>
<protein>
    <recommendedName>
        <fullName evidence="10">Transglycosylase</fullName>
    </recommendedName>
</protein>
<dbReference type="Pfam" id="PF04226">
    <property type="entry name" value="Transgly_assoc"/>
    <property type="match status" value="1"/>
</dbReference>
<dbReference type="Proteomes" id="UP000030101">
    <property type="component" value="Unassembled WGS sequence"/>
</dbReference>
<dbReference type="RefSeq" id="WP_036790334.1">
    <property type="nucleotide sequence ID" value="NZ_JQZV01000009.1"/>
</dbReference>
<evidence type="ECO:0000313" key="8">
    <source>
        <dbReference type="EMBL" id="KGN92563.1"/>
    </source>
</evidence>
<dbReference type="PANTHER" id="PTHR33884">
    <property type="entry name" value="UPF0410 PROTEIN YMGE"/>
    <property type="match status" value="1"/>
</dbReference>
<feature type="transmembrane region" description="Helical" evidence="7">
    <location>
        <begin position="27"/>
        <end position="49"/>
    </location>
</feature>
<keyword evidence="9" id="KW-1185">Reference proteome</keyword>
<keyword evidence="6 7" id="KW-0472">Membrane</keyword>
<dbReference type="PANTHER" id="PTHR33884:SF3">
    <property type="entry name" value="UPF0410 PROTEIN YMGE"/>
    <property type="match status" value="1"/>
</dbReference>
<organism evidence="8 9">
    <name type="scientific">Porphyromonas canoris</name>
    <dbReference type="NCBI Taxonomy" id="36875"/>
    <lineage>
        <taxon>Bacteria</taxon>
        <taxon>Pseudomonadati</taxon>
        <taxon>Bacteroidota</taxon>
        <taxon>Bacteroidia</taxon>
        <taxon>Bacteroidales</taxon>
        <taxon>Porphyromonadaceae</taxon>
        <taxon>Porphyromonas</taxon>
    </lineage>
</organism>
<evidence type="ECO:0000256" key="4">
    <source>
        <dbReference type="ARBA" id="ARBA00022692"/>
    </source>
</evidence>
<evidence type="ECO:0000256" key="2">
    <source>
        <dbReference type="ARBA" id="ARBA00011006"/>
    </source>
</evidence>
<evidence type="ECO:0000256" key="7">
    <source>
        <dbReference type="SAM" id="Phobius"/>
    </source>
</evidence>
<comment type="subcellular location">
    <subcellularLocation>
        <location evidence="1">Cell membrane</location>
        <topology evidence="1">Multi-pass membrane protein</topology>
    </subcellularLocation>
</comment>
<evidence type="ECO:0000256" key="3">
    <source>
        <dbReference type="ARBA" id="ARBA00022475"/>
    </source>
</evidence>
<keyword evidence="5 7" id="KW-1133">Transmembrane helix</keyword>
<keyword evidence="4 7" id="KW-0812">Transmembrane</keyword>
<comment type="similarity">
    <text evidence="2">Belongs to the UPF0410 family.</text>
</comment>
<dbReference type="EMBL" id="JQZV01000009">
    <property type="protein sequence ID" value="KGN92563.1"/>
    <property type="molecule type" value="Genomic_DNA"/>
</dbReference>
<evidence type="ECO:0008006" key="10">
    <source>
        <dbReference type="Google" id="ProtNLM"/>
    </source>
</evidence>
<gene>
    <name evidence="8" type="ORF">HQ43_04785</name>
</gene>
<proteinExistence type="inferred from homology"/>
<evidence type="ECO:0000256" key="6">
    <source>
        <dbReference type="ARBA" id="ARBA00023136"/>
    </source>
</evidence>